<evidence type="ECO:0000313" key="2">
    <source>
        <dbReference type="Proteomes" id="UP000024635"/>
    </source>
</evidence>
<gene>
    <name evidence="1" type="primary">Acey_s0440.g1509</name>
    <name evidence="1" type="ORF">Y032_0440g1509</name>
</gene>
<organism evidence="1 2">
    <name type="scientific">Ancylostoma ceylanicum</name>
    <dbReference type="NCBI Taxonomy" id="53326"/>
    <lineage>
        <taxon>Eukaryota</taxon>
        <taxon>Metazoa</taxon>
        <taxon>Ecdysozoa</taxon>
        <taxon>Nematoda</taxon>
        <taxon>Chromadorea</taxon>
        <taxon>Rhabditida</taxon>
        <taxon>Rhabditina</taxon>
        <taxon>Rhabditomorpha</taxon>
        <taxon>Strongyloidea</taxon>
        <taxon>Ancylostomatidae</taxon>
        <taxon>Ancylostomatinae</taxon>
        <taxon>Ancylostoma</taxon>
    </lineage>
</organism>
<proteinExistence type="predicted"/>
<dbReference type="AlphaFoldDB" id="A0A016WZ40"/>
<comment type="caution">
    <text evidence="1">The sequence shown here is derived from an EMBL/GenBank/DDBJ whole genome shotgun (WGS) entry which is preliminary data.</text>
</comment>
<keyword evidence="2" id="KW-1185">Reference proteome</keyword>
<dbReference type="EMBL" id="JARK01000040">
    <property type="protein sequence ID" value="EYC45064.1"/>
    <property type="molecule type" value="Genomic_DNA"/>
</dbReference>
<protein>
    <submittedName>
        <fullName evidence="1">Uncharacterized protein</fullName>
    </submittedName>
</protein>
<name>A0A016WZ40_9BILA</name>
<accession>A0A016WZ40</accession>
<dbReference type="Proteomes" id="UP000024635">
    <property type="component" value="Unassembled WGS sequence"/>
</dbReference>
<sequence>MTMIVHVDSEVMLSQSNCLSFSEVFKHRAVWSAVFIVQVQLFAGESDGSIVWHYKACSCFLSMLVECHINPVRR</sequence>
<evidence type="ECO:0000313" key="1">
    <source>
        <dbReference type="EMBL" id="EYC45064.1"/>
    </source>
</evidence>
<reference evidence="2" key="1">
    <citation type="journal article" date="2015" name="Nat. Genet.">
        <title>The genome and transcriptome of the zoonotic hookworm Ancylostoma ceylanicum identify infection-specific gene families.</title>
        <authorList>
            <person name="Schwarz E.M."/>
            <person name="Hu Y."/>
            <person name="Antoshechkin I."/>
            <person name="Miller M.M."/>
            <person name="Sternberg P.W."/>
            <person name="Aroian R.V."/>
        </authorList>
    </citation>
    <scope>NUCLEOTIDE SEQUENCE</scope>
    <source>
        <strain evidence="2">HY135</strain>
    </source>
</reference>